<evidence type="ECO:0000256" key="5">
    <source>
        <dbReference type="ARBA" id="ARBA00023136"/>
    </source>
</evidence>
<evidence type="ECO:0000256" key="3">
    <source>
        <dbReference type="ARBA" id="ARBA00022692"/>
    </source>
</evidence>
<protein>
    <recommendedName>
        <fullName evidence="7">ABC3 transporter permease C-terminal domain-containing protein</fullName>
    </recommendedName>
</protein>
<dbReference type="AlphaFoldDB" id="A0A512SVR1"/>
<evidence type="ECO:0000313" key="8">
    <source>
        <dbReference type="EMBL" id="GEQ12043.1"/>
    </source>
</evidence>
<feature type="transmembrane region" description="Helical" evidence="6">
    <location>
        <begin position="385"/>
        <end position="406"/>
    </location>
</feature>
<comment type="subcellular location">
    <subcellularLocation>
        <location evidence="1">Cell membrane</location>
        <topology evidence="1">Multi-pass membrane protein</topology>
    </subcellularLocation>
</comment>
<dbReference type="GO" id="GO:0005886">
    <property type="term" value="C:plasma membrane"/>
    <property type="evidence" value="ECO:0007669"/>
    <property type="project" value="UniProtKB-SubCell"/>
</dbReference>
<dbReference type="Pfam" id="PF02687">
    <property type="entry name" value="FtsX"/>
    <property type="match status" value="2"/>
</dbReference>
<feature type="transmembrane region" description="Helical" evidence="6">
    <location>
        <begin position="51"/>
        <end position="81"/>
    </location>
</feature>
<name>A0A512SVR1_9MICO</name>
<reference evidence="8 9" key="1">
    <citation type="submission" date="2019-07" db="EMBL/GenBank/DDBJ databases">
        <title>Whole genome shotgun sequence of Knoellia locipacati NBRC 109775.</title>
        <authorList>
            <person name="Hosoyama A."/>
            <person name="Uohara A."/>
            <person name="Ohji S."/>
            <person name="Ichikawa N."/>
        </authorList>
    </citation>
    <scope>NUCLEOTIDE SEQUENCE [LARGE SCALE GENOMIC DNA]</scope>
    <source>
        <strain evidence="8 9">NBRC 109775</strain>
    </source>
</reference>
<feature type="transmembrane region" description="Helical" evidence="6">
    <location>
        <begin position="326"/>
        <end position="350"/>
    </location>
</feature>
<feature type="transmembrane region" description="Helical" evidence="6">
    <location>
        <begin position="102"/>
        <end position="123"/>
    </location>
</feature>
<keyword evidence="3 6" id="KW-0812">Transmembrane</keyword>
<dbReference type="Proteomes" id="UP000321793">
    <property type="component" value="Unassembled WGS sequence"/>
</dbReference>
<feature type="domain" description="ABC3 transporter permease C-terminal" evidence="7">
    <location>
        <begin position="58"/>
        <end position="178"/>
    </location>
</feature>
<keyword evidence="2" id="KW-1003">Cell membrane</keyword>
<evidence type="ECO:0000259" key="7">
    <source>
        <dbReference type="Pfam" id="PF02687"/>
    </source>
</evidence>
<organism evidence="8 9">
    <name type="scientific">Knoellia locipacati</name>
    <dbReference type="NCBI Taxonomy" id="882824"/>
    <lineage>
        <taxon>Bacteria</taxon>
        <taxon>Bacillati</taxon>
        <taxon>Actinomycetota</taxon>
        <taxon>Actinomycetes</taxon>
        <taxon>Micrococcales</taxon>
        <taxon>Intrasporangiaceae</taxon>
        <taxon>Knoellia</taxon>
    </lineage>
</organism>
<dbReference type="InterPro" id="IPR003838">
    <property type="entry name" value="ABC3_permease_C"/>
</dbReference>
<gene>
    <name evidence="8" type="ORF">KLO01_00900</name>
</gene>
<keyword evidence="4 6" id="KW-1133">Transmembrane helix</keyword>
<dbReference type="EMBL" id="BKBA01000002">
    <property type="protein sequence ID" value="GEQ12043.1"/>
    <property type="molecule type" value="Genomic_DNA"/>
</dbReference>
<feature type="transmembrane region" description="Helical" evidence="6">
    <location>
        <begin position="143"/>
        <end position="168"/>
    </location>
</feature>
<comment type="caution">
    <text evidence="8">The sequence shown here is derived from an EMBL/GenBank/DDBJ whole genome shotgun (WGS) entry which is preliminary data.</text>
</comment>
<dbReference type="PANTHER" id="PTHR30287:SF1">
    <property type="entry name" value="INNER MEMBRANE PROTEIN"/>
    <property type="match status" value="1"/>
</dbReference>
<keyword evidence="9" id="KW-1185">Reference proteome</keyword>
<proteinExistence type="predicted"/>
<evidence type="ECO:0000256" key="2">
    <source>
        <dbReference type="ARBA" id="ARBA00022475"/>
    </source>
</evidence>
<feature type="domain" description="ABC3 transporter permease C-terminal" evidence="7">
    <location>
        <begin position="336"/>
        <end position="451"/>
    </location>
</feature>
<dbReference type="RefSeq" id="WP_147061591.1">
    <property type="nucleotide sequence ID" value="NZ_BAABDN010000001.1"/>
</dbReference>
<dbReference type="InterPro" id="IPR038766">
    <property type="entry name" value="Membrane_comp_ABC_pdt"/>
</dbReference>
<dbReference type="PANTHER" id="PTHR30287">
    <property type="entry name" value="MEMBRANE COMPONENT OF PREDICTED ABC SUPERFAMILY METABOLITE UPTAKE TRANSPORTER"/>
    <property type="match status" value="1"/>
</dbReference>
<feature type="transmembrane region" description="Helical" evidence="6">
    <location>
        <begin position="227"/>
        <end position="251"/>
    </location>
</feature>
<dbReference type="OrthoDB" id="9780560at2"/>
<accession>A0A512SVR1</accession>
<evidence type="ECO:0000256" key="6">
    <source>
        <dbReference type="SAM" id="Phobius"/>
    </source>
</evidence>
<evidence type="ECO:0000313" key="9">
    <source>
        <dbReference type="Proteomes" id="UP000321793"/>
    </source>
</evidence>
<evidence type="ECO:0000256" key="1">
    <source>
        <dbReference type="ARBA" id="ARBA00004651"/>
    </source>
</evidence>
<sequence length="463" mass="46739">MRRNLVLGSLRELGTVALVAGLCGAYAATLITTSSILTTMSEESGGSVGLLLGIVAGVFVLIALYVGAIVIVGAVDTVVSGRLRHIALLRLLGARGRELRSSVMRGTAGVGAGGALVGLLLGTGLTHAVRAVLVSRGTLPHAAYAWFSPQLLVAFAAISASATVAGWVGSRGVLRVSPAVALAGTAAHTPATLRSSVLRALTAVVGIVGGLLVLALGAVLGESNPGAGFVLAFLGAAGSGTGFLVGARFVIPRVVATFSRTLGADPASVVARRNALLDPLRTTRSTMGLVIGVTLVTTFASGMSALQASVASWELDPGQRDEAERALAVTGTVLVCIIVISSVIAAVGFVSTMSLSVIRRHREIGLLRCLGFTRRQVRTMITKESVALSASAVLFGIVLGLVYGSAGAQALIGAPTEGLVWGMPFAVLLVVAAAGVVLVLVASQGPARRAVAVAPVEALRIDT</sequence>
<feature type="transmembrane region" description="Helical" evidence="6">
    <location>
        <begin position="200"/>
        <end position="221"/>
    </location>
</feature>
<keyword evidence="5 6" id="KW-0472">Membrane</keyword>
<evidence type="ECO:0000256" key="4">
    <source>
        <dbReference type="ARBA" id="ARBA00022989"/>
    </source>
</evidence>
<feature type="transmembrane region" description="Helical" evidence="6">
    <location>
        <begin position="418"/>
        <end position="441"/>
    </location>
</feature>
<feature type="transmembrane region" description="Helical" evidence="6">
    <location>
        <begin position="287"/>
        <end position="306"/>
    </location>
</feature>